<sequence>MTNDRDGLDPDIRDAIEGYERFRLEFERDRTFFKSLAVARQKPRLLWIGCSDSRVVPSQITQADPGELFEVRNIANCVPPAWAGDDTVGAAIEYAVGHLGIDDIVVCGHTGCGGIQALSEPIPPQQEAHLGRWVEYTRPAHRLIAAAGVAEEDRALATVRAHIQFQLDNLMSYEIVATGVREGRVGVHGWLYDMTEGEIQAYDGATGTWRGLLEMTGR</sequence>
<evidence type="ECO:0000313" key="9">
    <source>
        <dbReference type="EMBL" id="AHB48413.1"/>
    </source>
</evidence>
<feature type="binding site" evidence="7">
    <location>
        <position position="52"/>
    </location>
    <ligand>
        <name>Zn(2+)</name>
        <dbReference type="ChEBI" id="CHEBI:29105"/>
    </ligand>
</feature>
<dbReference type="GO" id="GO:0008270">
    <property type="term" value="F:zinc ion binding"/>
    <property type="evidence" value="ECO:0007669"/>
    <property type="project" value="UniProtKB-UniRule"/>
</dbReference>
<dbReference type="Proteomes" id="UP000018542">
    <property type="component" value="Chromosome"/>
</dbReference>
<dbReference type="PANTHER" id="PTHR11002:SF76">
    <property type="entry name" value="CARBONIC ANHYDRASE"/>
    <property type="match status" value="1"/>
</dbReference>
<dbReference type="HOGENOM" id="CLU_053879_5_3_5"/>
<dbReference type="Pfam" id="PF00484">
    <property type="entry name" value="Pro_CA"/>
    <property type="match status" value="1"/>
</dbReference>
<comment type="function">
    <text evidence="8">Reversible hydration of carbon dioxide.</text>
</comment>
<evidence type="ECO:0000256" key="3">
    <source>
        <dbReference type="ARBA" id="ARBA00022723"/>
    </source>
</evidence>
<keyword evidence="5 8" id="KW-0456">Lyase</keyword>
<dbReference type="InterPro" id="IPR036874">
    <property type="entry name" value="Carbonic_anhydrase_sf"/>
</dbReference>
<evidence type="ECO:0000256" key="4">
    <source>
        <dbReference type="ARBA" id="ARBA00022833"/>
    </source>
</evidence>
<comment type="catalytic activity">
    <reaction evidence="6 8">
        <text>hydrogencarbonate + H(+) = CO2 + H2O</text>
        <dbReference type="Rhea" id="RHEA:10748"/>
        <dbReference type="ChEBI" id="CHEBI:15377"/>
        <dbReference type="ChEBI" id="CHEBI:15378"/>
        <dbReference type="ChEBI" id="CHEBI:16526"/>
        <dbReference type="ChEBI" id="CHEBI:17544"/>
        <dbReference type="EC" id="4.2.1.1"/>
    </reaction>
</comment>
<dbReference type="PANTHER" id="PTHR11002">
    <property type="entry name" value="CARBONIC ANHYDRASE"/>
    <property type="match status" value="1"/>
</dbReference>
<evidence type="ECO:0000256" key="6">
    <source>
        <dbReference type="ARBA" id="ARBA00048348"/>
    </source>
</evidence>
<accession>V5SD13</accession>
<dbReference type="SMART" id="SM00947">
    <property type="entry name" value="Pro_CA"/>
    <property type="match status" value="1"/>
</dbReference>
<comment type="similarity">
    <text evidence="1 8">Belongs to the beta-class carbonic anhydrase family.</text>
</comment>
<name>V5SD13_9HYPH</name>
<feature type="binding site" evidence="7">
    <location>
        <position position="109"/>
    </location>
    <ligand>
        <name>Zn(2+)</name>
        <dbReference type="ChEBI" id="CHEBI:29105"/>
    </ligand>
</feature>
<dbReference type="RefSeq" id="WP_023787068.1">
    <property type="nucleotide sequence ID" value="NC_022997.1"/>
</dbReference>
<evidence type="ECO:0000256" key="2">
    <source>
        <dbReference type="ARBA" id="ARBA00012925"/>
    </source>
</evidence>
<feature type="binding site" evidence="7">
    <location>
        <position position="50"/>
    </location>
    <ligand>
        <name>Zn(2+)</name>
        <dbReference type="ChEBI" id="CHEBI:29105"/>
    </ligand>
</feature>
<evidence type="ECO:0000256" key="7">
    <source>
        <dbReference type="PIRSR" id="PIRSR601765-1"/>
    </source>
</evidence>
<evidence type="ECO:0000256" key="8">
    <source>
        <dbReference type="RuleBase" id="RU003956"/>
    </source>
</evidence>
<organism evidence="9 10">
    <name type="scientific">Hyphomicrobium nitrativorans NL23</name>
    <dbReference type="NCBI Taxonomy" id="1029756"/>
    <lineage>
        <taxon>Bacteria</taxon>
        <taxon>Pseudomonadati</taxon>
        <taxon>Pseudomonadota</taxon>
        <taxon>Alphaproteobacteria</taxon>
        <taxon>Hyphomicrobiales</taxon>
        <taxon>Hyphomicrobiaceae</taxon>
        <taxon>Hyphomicrobium</taxon>
    </lineage>
</organism>
<dbReference type="Gene3D" id="3.40.1050.10">
    <property type="entry name" value="Carbonic anhydrase"/>
    <property type="match status" value="1"/>
</dbReference>
<evidence type="ECO:0000313" key="10">
    <source>
        <dbReference type="Proteomes" id="UP000018542"/>
    </source>
</evidence>
<keyword evidence="3 7" id="KW-0479">Metal-binding</keyword>
<dbReference type="KEGG" id="hni:W911_08445"/>
<dbReference type="EC" id="4.2.1.1" evidence="2 8"/>
<dbReference type="InterPro" id="IPR001765">
    <property type="entry name" value="Carbonic_anhydrase"/>
</dbReference>
<proteinExistence type="inferred from homology"/>
<reference evidence="9 10" key="1">
    <citation type="journal article" date="2014" name="Genome Announc.">
        <title>Complete Genome Sequence of Hyphomicrobium nitrativorans Strain NL23, a Denitrifying Bacterium Isolated from Biofilm of a Methanol-Fed Denitrification System Treating Seawater at the Montreal Biodome.</title>
        <authorList>
            <person name="Martineau C."/>
            <person name="Villeneuve C."/>
            <person name="Mauffrey F."/>
            <person name="Villemur R."/>
        </authorList>
    </citation>
    <scope>NUCLEOTIDE SEQUENCE [LARGE SCALE GENOMIC DNA]</scope>
    <source>
        <strain evidence="9">NL23</strain>
    </source>
</reference>
<keyword evidence="10" id="KW-1185">Reference proteome</keyword>
<dbReference type="GO" id="GO:0015976">
    <property type="term" value="P:carbon utilization"/>
    <property type="evidence" value="ECO:0007669"/>
    <property type="project" value="InterPro"/>
</dbReference>
<dbReference type="InterPro" id="IPR015892">
    <property type="entry name" value="Carbonic_anhydrase_CS"/>
</dbReference>
<dbReference type="OrthoDB" id="9797527at2"/>
<feature type="binding site" evidence="7">
    <location>
        <position position="112"/>
    </location>
    <ligand>
        <name>Zn(2+)</name>
        <dbReference type="ChEBI" id="CHEBI:29105"/>
    </ligand>
</feature>
<dbReference type="GO" id="GO:0004089">
    <property type="term" value="F:carbonate dehydratase activity"/>
    <property type="evidence" value="ECO:0007669"/>
    <property type="project" value="UniProtKB-UniRule"/>
</dbReference>
<protein>
    <recommendedName>
        <fullName evidence="2 8">Carbonic anhydrase</fullName>
        <ecNumber evidence="2 8">4.2.1.1</ecNumber>
    </recommendedName>
    <alternativeName>
        <fullName evidence="8">Carbonate dehydratase</fullName>
    </alternativeName>
</protein>
<dbReference type="SUPFAM" id="SSF53056">
    <property type="entry name" value="beta-carbonic anhydrase, cab"/>
    <property type="match status" value="1"/>
</dbReference>
<dbReference type="AlphaFoldDB" id="V5SD13"/>
<gene>
    <name evidence="9" type="ORF">W911_08445</name>
</gene>
<dbReference type="EMBL" id="CP006912">
    <property type="protein sequence ID" value="AHB48413.1"/>
    <property type="molecule type" value="Genomic_DNA"/>
</dbReference>
<comment type="cofactor">
    <cofactor evidence="7">
        <name>Zn(2+)</name>
        <dbReference type="ChEBI" id="CHEBI:29105"/>
    </cofactor>
    <text evidence="7">Binds 1 zinc ion per subunit.</text>
</comment>
<dbReference type="PROSITE" id="PS00704">
    <property type="entry name" value="PROK_CO2_ANHYDRASE_1"/>
    <property type="match status" value="1"/>
</dbReference>
<dbReference type="PATRIC" id="fig|1029756.8.peg.1761"/>
<keyword evidence="4 7" id="KW-0862">Zinc</keyword>
<evidence type="ECO:0000256" key="5">
    <source>
        <dbReference type="ARBA" id="ARBA00023239"/>
    </source>
</evidence>
<evidence type="ECO:0000256" key="1">
    <source>
        <dbReference type="ARBA" id="ARBA00006217"/>
    </source>
</evidence>
<dbReference type="PROSITE" id="PS00705">
    <property type="entry name" value="PROK_CO2_ANHYDRASE_2"/>
    <property type="match status" value="1"/>
</dbReference>
<dbReference type="STRING" id="1029756.W911_08445"/>